<proteinExistence type="predicted"/>
<evidence type="ECO:0000313" key="3">
    <source>
        <dbReference type="Proteomes" id="UP000038045"/>
    </source>
</evidence>
<keyword evidence="3" id="KW-1185">Reference proteome</keyword>
<accession>A0A0N4ZHS6</accession>
<organism evidence="3 4">
    <name type="scientific">Parastrongyloides trichosuri</name>
    <name type="common">Possum-specific nematode worm</name>
    <dbReference type="NCBI Taxonomy" id="131310"/>
    <lineage>
        <taxon>Eukaryota</taxon>
        <taxon>Metazoa</taxon>
        <taxon>Ecdysozoa</taxon>
        <taxon>Nematoda</taxon>
        <taxon>Chromadorea</taxon>
        <taxon>Rhabditida</taxon>
        <taxon>Tylenchina</taxon>
        <taxon>Panagrolaimomorpha</taxon>
        <taxon>Strongyloidoidea</taxon>
        <taxon>Strongyloididae</taxon>
        <taxon>Parastrongyloides</taxon>
    </lineage>
</organism>
<protein>
    <submittedName>
        <fullName evidence="4">Saposin B-type domain-containing protein</fullName>
    </submittedName>
</protein>
<dbReference type="Proteomes" id="UP000038045">
    <property type="component" value="Unplaced"/>
</dbReference>
<feature type="domain" description="Saposin B-type" evidence="2">
    <location>
        <begin position="33"/>
        <end position="109"/>
    </location>
</feature>
<dbReference type="InterPro" id="IPR008139">
    <property type="entry name" value="SaposinB_dom"/>
</dbReference>
<name>A0A0N4ZHS6_PARTI</name>
<dbReference type="PROSITE" id="PS50015">
    <property type="entry name" value="SAP_B"/>
    <property type="match status" value="1"/>
</dbReference>
<dbReference type="AlphaFoldDB" id="A0A0N4ZHS6"/>
<keyword evidence="1" id="KW-1015">Disulfide bond</keyword>
<evidence type="ECO:0000256" key="1">
    <source>
        <dbReference type="ARBA" id="ARBA00023157"/>
    </source>
</evidence>
<evidence type="ECO:0000259" key="2">
    <source>
        <dbReference type="PROSITE" id="PS50015"/>
    </source>
</evidence>
<reference evidence="4" key="1">
    <citation type="submission" date="2017-02" db="UniProtKB">
        <authorList>
            <consortium name="WormBaseParasite"/>
        </authorList>
    </citation>
    <scope>IDENTIFICATION</scope>
</reference>
<evidence type="ECO:0000313" key="4">
    <source>
        <dbReference type="WBParaSite" id="PTRK_0000747200.1"/>
    </source>
</evidence>
<dbReference type="WBParaSite" id="PTRK_0000747200.1">
    <property type="protein sequence ID" value="PTRK_0000747200.1"/>
    <property type="gene ID" value="PTRK_0000747200"/>
</dbReference>
<sequence>MNPSNDESHEHILVDTTLKIDMPPEVPFKLLSKDLLCTLCLKIIANYKKEYEEHGNLFIEKLKKTCNEYPNKLEAKKCHSGFTLEALEFLKNKEEHEVCMIVRLCKAGEKALPPEEIIEGSGETKEPIPENPMARKYEGTFI</sequence>